<organism evidence="9 10">
    <name type="scientific">Roseovarius rhodophyticola</name>
    <dbReference type="NCBI Taxonomy" id="3080827"/>
    <lineage>
        <taxon>Bacteria</taxon>
        <taxon>Pseudomonadati</taxon>
        <taxon>Pseudomonadota</taxon>
        <taxon>Alphaproteobacteria</taxon>
        <taxon>Rhodobacterales</taxon>
        <taxon>Roseobacteraceae</taxon>
        <taxon>Roseovarius</taxon>
    </lineage>
</organism>
<keyword evidence="6" id="KW-0975">Bacterial flagellum</keyword>
<reference evidence="9 10" key="1">
    <citation type="submission" date="2024-02" db="EMBL/GenBank/DDBJ databases">
        <title>Roseovarius strain W115 nov., isolated from a marine algae.</title>
        <authorList>
            <person name="Lee M.W."/>
            <person name="Lee J.K."/>
            <person name="Kim J.M."/>
            <person name="Choi D.G."/>
            <person name="Baek J.H."/>
            <person name="Bayburt H."/>
            <person name="Jung J.J."/>
            <person name="Han D.M."/>
            <person name="Jeon C.O."/>
        </authorList>
    </citation>
    <scope>NUCLEOTIDE SEQUENCE [LARGE SCALE GENOMIC DNA]</scope>
    <source>
        <strain evidence="9 10">W115</strain>
    </source>
</reference>
<keyword evidence="10" id="KW-1185">Reference proteome</keyword>
<evidence type="ECO:0000259" key="8">
    <source>
        <dbReference type="Pfam" id="PF22638"/>
    </source>
</evidence>
<feature type="domain" description="Flagellar basal-body/hook protein C-terminal" evidence="7">
    <location>
        <begin position="447"/>
        <end position="484"/>
    </location>
</feature>
<gene>
    <name evidence="9" type="primary">flgK</name>
    <name evidence="9" type="ORF">RZS32_007535</name>
</gene>
<name>A0ABZ2TKR7_9RHOB</name>
<evidence type="ECO:0000256" key="1">
    <source>
        <dbReference type="ARBA" id="ARBA00004365"/>
    </source>
</evidence>
<dbReference type="Proteomes" id="UP001281305">
    <property type="component" value="Chromosome"/>
</dbReference>
<keyword evidence="9" id="KW-0966">Cell projection</keyword>
<dbReference type="InterPro" id="IPR010930">
    <property type="entry name" value="Flg_bb/hook_C_dom"/>
</dbReference>
<dbReference type="RefSeq" id="WP_317056400.1">
    <property type="nucleotide sequence ID" value="NZ_CP146606.1"/>
</dbReference>
<sequence>MSISSALSNALSGLAASSRSAGVVSNNLANVLTEGYAPRGIELTTRSDGHGGGVSIGSVTRNVDAVLLGERRLADSAMAYNTPLADFATGLEAEIGIPGKTGSLSDRFARLEAAFIAASATPEDDIRLSEVALRADQLGEKLNAISDHIQTERVRADEKIAQAVGAINTKLEQIQRLNAQIANANNAGHPNASLQDERQSAIDTLAEYVPVRLTPRTNGTVAIYTPGGAVLVDGKPASFSFTSSNLIEPHMTVENGLISGLEINDVPVAASGDRSPISGGRLAALFEVRDSLSVTAQSEIDAIARNLVERFQNPGLDPTTAATDPGLFTDGGTFFTSSNELGLAGRISVNHIVVPDKGGDLRHLRDGLGALAAGPTGNGVLLNAFKDALNGTNAMASGGLGATQRSFDGHIASLASKVSHQRLTFEENLSFATAQQTSLVELELQNGVDSDAELQRLLLVEQAYGANARMIQTVEDLLDTLLRI</sequence>
<evidence type="ECO:0000256" key="2">
    <source>
        <dbReference type="ARBA" id="ARBA00004613"/>
    </source>
</evidence>
<keyword evidence="5" id="KW-0964">Secreted</keyword>
<dbReference type="PANTHER" id="PTHR30033">
    <property type="entry name" value="FLAGELLAR HOOK-ASSOCIATED PROTEIN 1"/>
    <property type="match status" value="1"/>
</dbReference>
<keyword evidence="9" id="KW-0282">Flagellum</keyword>
<dbReference type="PANTHER" id="PTHR30033:SF1">
    <property type="entry name" value="FLAGELLAR HOOK-ASSOCIATED PROTEIN 1"/>
    <property type="match status" value="1"/>
</dbReference>
<dbReference type="Pfam" id="PF22638">
    <property type="entry name" value="FlgK_D1"/>
    <property type="match status" value="1"/>
</dbReference>
<dbReference type="InterPro" id="IPR002371">
    <property type="entry name" value="FlgK"/>
</dbReference>
<evidence type="ECO:0000256" key="4">
    <source>
        <dbReference type="ARBA" id="ARBA00016244"/>
    </source>
</evidence>
<dbReference type="SUPFAM" id="SSF64518">
    <property type="entry name" value="Phase 1 flagellin"/>
    <property type="match status" value="1"/>
</dbReference>
<dbReference type="InterPro" id="IPR053927">
    <property type="entry name" value="FlgK_helical"/>
</dbReference>
<feature type="domain" description="Flagellar hook-associated protein FlgK helical" evidence="8">
    <location>
        <begin position="101"/>
        <end position="311"/>
    </location>
</feature>
<accession>A0ABZ2TKR7</accession>
<dbReference type="NCBIfam" id="TIGR02492">
    <property type="entry name" value="flgK_ends"/>
    <property type="match status" value="1"/>
</dbReference>
<dbReference type="Pfam" id="PF06429">
    <property type="entry name" value="Flg_bbr_C"/>
    <property type="match status" value="1"/>
</dbReference>
<evidence type="ECO:0000313" key="10">
    <source>
        <dbReference type="Proteomes" id="UP001281305"/>
    </source>
</evidence>
<evidence type="ECO:0000256" key="5">
    <source>
        <dbReference type="ARBA" id="ARBA00022525"/>
    </source>
</evidence>
<comment type="similarity">
    <text evidence="3">Belongs to the flagella basal body rod proteins family.</text>
</comment>
<evidence type="ECO:0000256" key="6">
    <source>
        <dbReference type="ARBA" id="ARBA00023143"/>
    </source>
</evidence>
<proteinExistence type="inferred from homology"/>
<evidence type="ECO:0000313" key="9">
    <source>
        <dbReference type="EMBL" id="WYK19695.1"/>
    </source>
</evidence>
<evidence type="ECO:0000259" key="7">
    <source>
        <dbReference type="Pfam" id="PF06429"/>
    </source>
</evidence>
<dbReference type="EMBL" id="CP146606">
    <property type="protein sequence ID" value="WYK19695.1"/>
    <property type="molecule type" value="Genomic_DNA"/>
</dbReference>
<comment type="subcellular location">
    <subcellularLocation>
        <location evidence="1">Bacterial flagellum</location>
    </subcellularLocation>
    <subcellularLocation>
        <location evidence="2">Secreted</location>
    </subcellularLocation>
</comment>
<keyword evidence="9" id="KW-0969">Cilium</keyword>
<evidence type="ECO:0000256" key="3">
    <source>
        <dbReference type="ARBA" id="ARBA00009677"/>
    </source>
</evidence>
<protein>
    <recommendedName>
        <fullName evidence="4">Flagellar hook-associated protein 1</fullName>
    </recommendedName>
</protein>